<evidence type="ECO:0000313" key="1">
    <source>
        <dbReference type="EMBL" id="BCN30067.1"/>
    </source>
</evidence>
<dbReference type="EMBL" id="AP024169">
    <property type="protein sequence ID" value="BCN30067.1"/>
    <property type="molecule type" value="Genomic_DNA"/>
</dbReference>
<gene>
    <name evidence="1" type="ORF">bsdtb5_13620</name>
</gene>
<dbReference type="AlphaFoldDB" id="A0A7R7IBY8"/>
<keyword evidence="2" id="KW-1185">Reference proteome</keyword>
<evidence type="ECO:0000313" key="2">
    <source>
        <dbReference type="Proteomes" id="UP000595897"/>
    </source>
</evidence>
<sequence length="113" mass="12542">MERKTVPTADGSSCPIATATRIEIGTANKTVKKLDPKEANINAKIPYFGGSFAESHTGPNKNSFKPTFIMLGPPLTTINIAIIITDRKVTNEKKKTILLKMLLYRYTFCSFIF</sequence>
<proteinExistence type="predicted"/>
<dbReference type="KEGG" id="ahb:bsdtb5_13620"/>
<organism evidence="1 2">
    <name type="scientific">Anaeromicropila herbilytica</name>
    <dbReference type="NCBI Taxonomy" id="2785025"/>
    <lineage>
        <taxon>Bacteria</taxon>
        <taxon>Bacillati</taxon>
        <taxon>Bacillota</taxon>
        <taxon>Clostridia</taxon>
        <taxon>Lachnospirales</taxon>
        <taxon>Lachnospiraceae</taxon>
        <taxon>Anaeromicropila</taxon>
    </lineage>
</organism>
<accession>A0A7R7IBY8</accession>
<reference evidence="1 2" key="1">
    <citation type="submission" date="2020-11" db="EMBL/GenBank/DDBJ databases">
        <title>Draft genome sequencing of a Lachnospiraceae strain isolated from anoxic soil subjected to BSD treatment.</title>
        <authorList>
            <person name="Uek A."/>
            <person name="Tonouchi A."/>
        </authorList>
    </citation>
    <scope>NUCLEOTIDE SEQUENCE [LARGE SCALE GENOMIC DNA]</scope>
    <source>
        <strain evidence="1 2">TB5</strain>
    </source>
</reference>
<dbReference type="Proteomes" id="UP000595897">
    <property type="component" value="Chromosome"/>
</dbReference>
<protein>
    <submittedName>
        <fullName evidence="1">Uncharacterized protein</fullName>
    </submittedName>
</protein>
<name>A0A7R7IBY8_9FIRM</name>